<dbReference type="AlphaFoldDB" id="A0A8H6XKS4"/>
<proteinExistence type="predicted"/>
<evidence type="ECO:0000313" key="2">
    <source>
        <dbReference type="Proteomes" id="UP000620124"/>
    </source>
</evidence>
<comment type="caution">
    <text evidence="1">The sequence shown here is derived from an EMBL/GenBank/DDBJ whole genome shotgun (WGS) entry which is preliminary data.</text>
</comment>
<dbReference type="SUPFAM" id="SSF81383">
    <property type="entry name" value="F-box domain"/>
    <property type="match status" value="1"/>
</dbReference>
<dbReference type="Proteomes" id="UP000620124">
    <property type="component" value="Unassembled WGS sequence"/>
</dbReference>
<sequence length="685" mass="78042">MSLLVWNVCDSETNPLPFTVSESDSDDLLESFGSSRNLSTINYVTVETWKSLRIPQTKSKSIAPDLSRLPSMHLDIVLEILGHLHPLMLVQVSRASQSFRHLLRSPITDSTWRKSLLVDAQLPCCPPQISGRRWTKLLFGRHICDDCGLPGTSPDYTICRRVCASCMDPKYVREFNLMVHKTLHAGPKSSDAEDNDSDIASPYETLDCHMVSHAVHRFFESRMAVALENRHRAEQCEAWASTVIRESRPEYWVKLKKVTVGVMNRLIAEGFDSDDVYEIQYSLRDCDVLWRKPRLTSKLWHQARPYILPQLLTMQTQRLEYQRNWRIRTRKQAILAAVILTLSTPVTGLPHCYHPPPRVIEVFPPIAQLMSEESDEPISREDPALIAALADGAQFLDAWCMEMQMLLVSVLPAATAKRPDIRLLDRATSVFQVQKPGDLATFWTAFGWDEVRTYLHWCSKQPPSYLGSHEMVTFEAGGAATVAAIAELLGLDPDTTTAAQLDAVDARFMCKTCLGVRRQALPWRECVLHDVEKSGTLTALHSVPSWTILSHLATADVRQREEPADYSSIANWACMLCHHHFRRPGTQLHDQMQNHIRDYHGIEHPAEGQHLISFVGTEHLQRRRHVTLVVGGEHPMRYRCNRCAEDQPEVVKFFSLRGIRLHLIYNHFVESPGEEDWTEDDLILT</sequence>
<protein>
    <submittedName>
        <fullName evidence="1">F-box domain-containing protein</fullName>
    </submittedName>
</protein>
<dbReference type="InterPro" id="IPR036047">
    <property type="entry name" value="F-box-like_dom_sf"/>
</dbReference>
<dbReference type="OrthoDB" id="2322499at2759"/>
<gene>
    <name evidence="1" type="ORF">MVEN_01736200</name>
</gene>
<name>A0A8H6XKS4_9AGAR</name>
<accession>A0A8H6XKS4</accession>
<keyword evidence="2" id="KW-1185">Reference proteome</keyword>
<evidence type="ECO:0000313" key="1">
    <source>
        <dbReference type="EMBL" id="KAF7343058.1"/>
    </source>
</evidence>
<dbReference type="EMBL" id="JACAZI010000016">
    <property type="protein sequence ID" value="KAF7343058.1"/>
    <property type="molecule type" value="Genomic_DNA"/>
</dbReference>
<organism evidence="1 2">
    <name type="scientific">Mycena venus</name>
    <dbReference type="NCBI Taxonomy" id="2733690"/>
    <lineage>
        <taxon>Eukaryota</taxon>
        <taxon>Fungi</taxon>
        <taxon>Dikarya</taxon>
        <taxon>Basidiomycota</taxon>
        <taxon>Agaricomycotina</taxon>
        <taxon>Agaricomycetes</taxon>
        <taxon>Agaricomycetidae</taxon>
        <taxon>Agaricales</taxon>
        <taxon>Marasmiineae</taxon>
        <taxon>Mycenaceae</taxon>
        <taxon>Mycena</taxon>
    </lineage>
</organism>
<reference evidence="1" key="1">
    <citation type="submission" date="2020-05" db="EMBL/GenBank/DDBJ databases">
        <title>Mycena genomes resolve the evolution of fungal bioluminescence.</title>
        <authorList>
            <person name="Tsai I.J."/>
        </authorList>
    </citation>
    <scope>NUCLEOTIDE SEQUENCE</scope>
    <source>
        <strain evidence="1">CCC161011</strain>
    </source>
</reference>